<feature type="transmembrane region" description="Helical" evidence="9">
    <location>
        <begin position="85"/>
        <end position="103"/>
    </location>
</feature>
<evidence type="ECO:0000256" key="1">
    <source>
        <dbReference type="ARBA" id="ARBA00004651"/>
    </source>
</evidence>
<evidence type="ECO:0000313" key="11">
    <source>
        <dbReference type="Proteomes" id="UP000823401"/>
    </source>
</evidence>
<feature type="transmembrane region" description="Helical" evidence="9">
    <location>
        <begin position="12"/>
        <end position="32"/>
    </location>
</feature>
<dbReference type="PANTHER" id="PTHR30588">
    <property type="entry name" value="BRANCHED-CHAIN AMINO ACID TRANSPORT SYSTEM 2 CARRIER PROTEIN"/>
    <property type="match status" value="1"/>
</dbReference>
<keyword evidence="5 9" id="KW-0812">Transmembrane</keyword>
<keyword evidence="3 9" id="KW-0813">Transport</keyword>
<comment type="function">
    <text evidence="9">Component of the transport system for branched-chain amino acids.</text>
</comment>
<accession>A0ABS0LJ24</accession>
<evidence type="ECO:0000313" key="10">
    <source>
        <dbReference type="EMBL" id="MBG9978154.1"/>
    </source>
</evidence>
<dbReference type="RefSeq" id="WP_197104265.1">
    <property type="nucleotide sequence ID" value="NZ_JACCEL010000009.1"/>
</dbReference>
<feature type="transmembrane region" description="Helical" evidence="9">
    <location>
        <begin position="44"/>
        <end position="64"/>
    </location>
</feature>
<evidence type="ECO:0000256" key="2">
    <source>
        <dbReference type="ARBA" id="ARBA00008540"/>
    </source>
</evidence>
<comment type="similarity">
    <text evidence="2 9">Belongs to the branched chain amino acid transporter family.</text>
</comment>
<dbReference type="EMBL" id="JACCEL010000009">
    <property type="protein sequence ID" value="MBG9978154.1"/>
    <property type="molecule type" value="Genomic_DNA"/>
</dbReference>
<feature type="transmembrane region" description="Helical" evidence="9">
    <location>
        <begin position="239"/>
        <end position="262"/>
    </location>
</feature>
<dbReference type="NCBIfam" id="TIGR00796">
    <property type="entry name" value="livcs"/>
    <property type="match status" value="1"/>
</dbReference>
<sequence>MKQPKFKLTFKEILVVASLLFGLFFGAGNIIFPVSLGQSSGGNVWPAILGFNITAVGLPLLAVISMGLSQSESVIDMTQKISKKYSYFFTVALYLTIGPFFATPRLATVSYEVGLSTLIPQEFGAMSLFIYSFIFYLIVLYFSLRPSGILDWIGRYLNPLFLVLLTVILIRAFTSGDPLIGGEASVESYQNTPFSTGLIEGYNTMDGLAGLAFGIIIIKSIRNIGVTEPKRLASQTVKSGVLSLAVMALIYLCLALLGTQSLNFTDVAPNGGVAMSIVTQHYFGLFGQILLAGVMAVACLKTAIGLVVALAETFADLFPQFLSQRVWTFIATIISFLVANIGLNLIISYSLPVLMLLYPLAITLILLHLFEPIVKSRAIYRSVTFFTMIAALFDMIAALPQPLYQWLQGDMLGSFAKSFLPFYSIGFGWVVPALIGFVVGLILTKVHPEPAN</sequence>
<keyword evidence="4" id="KW-1003">Cell membrane</keyword>
<evidence type="ECO:0000256" key="7">
    <source>
        <dbReference type="ARBA" id="ARBA00022989"/>
    </source>
</evidence>
<feature type="transmembrane region" description="Helical" evidence="9">
    <location>
        <begin position="194"/>
        <end position="218"/>
    </location>
</feature>
<keyword evidence="11" id="KW-1185">Reference proteome</keyword>
<keyword evidence="8 9" id="KW-0472">Membrane</keyword>
<name>A0ABS0LJ24_9LACT</name>
<evidence type="ECO:0000256" key="3">
    <source>
        <dbReference type="ARBA" id="ARBA00022448"/>
    </source>
</evidence>
<dbReference type="Pfam" id="PF05525">
    <property type="entry name" value="Branch_AA_trans"/>
    <property type="match status" value="1"/>
</dbReference>
<feature type="transmembrane region" description="Helical" evidence="9">
    <location>
        <begin position="420"/>
        <end position="443"/>
    </location>
</feature>
<proteinExistence type="inferred from homology"/>
<comment type="subcellular location">
    <subcellularLocation>
        <location evidence="1 9">Cell membrane</location>
        <topology evidence="1 9">Multi-pass membrane protein</topology>
    </subcellularLocation>
</comment>
<keyword evidence="6 9" id="KW-0029">Amino-acid transport</keyword>
<evidence type="ECO:0000256" key="9">
    <source>
        <dbReference type="RuleBase" id="RU362122"/>
    </source>
</evidence>
<evidence type="ECO:0000256" key="4">
    <source>
        <dbReference type="ARBA" id="ARBA00022475"/>
    </source>
</evidence>
<organism evidence="10 11">
    <name type="scientific">Ruoffia tabacinasalis</name>
    <dbReference type="NCBI Taxonomy" id="87458"/>
    <lineage>
        <taxon>Bacteria</taxon>
        <taxon>Bacillati</taxon>
        <taxon>Bacillota</taxon>
        <taxon>Bacilli</taxon>
        <taxon>Lactobacillales</taxon>
        <taxon>Aerococcaceae</taxon>
        <taxon>Ruoffia</taxon>
    </lineage>
</organism>
<dbReference type="InterPro" id="IPR004685">
    <property type="entry name" value="Brnchd-chn_aa_trnsp_Livcs"/>
</dbReference>
<feature type="transmembrane region" description="Helical" evidence="9">
    <location>
        <begin position="353"/>
        <end position="370"/>
    </location>
</feature>
<dbReference type="Proteomes" id="UP000823401">
    <property type="component" value="Unassembled WGS sequence"/>
</dbReference>
<protein>
    <recommendedName>
        <fullName evidence="9">Branched-chain amino acid transport system carrier protein</fullName>
    </recommendedName>
</protein>
<evidence type="ECO:0000256" key="5">
    <source>
        <dbReference type="ARBA" id="ARBA00022692"/>
    </source>
</evidence>
<feature type="transmembrane region" description="Helical" evidence="9">
    <location>
        <begin position="282"/>
        <end position="314"/>
    </location>
</feature>
<evidence type="ECO:0000256" key="6">
    <source>
        <dbReference type="ARBA" id="ARBA00022970"/>
    </source>
</evidence>
<dbReference type="PANTHER" id="PTHR30588:SF0">
    <property type="entry name" value="BRANCHED-CHAIN AMINO ACID PERMEASE BRNQ"/>
    <property type="match status" value="1"/>
</dbReference>
<keyword evidence="7 9" id="KW-1133">Transmembrane helix</keyword>
<feature type="transmembrane region" description="Helical" evidence="9">
    <location>
        <begin position="123"/>
        <end position="144"/>
    </location>
</feature>
<gene>
    <name evidence="10" type="primary">brnQ</name>
    <name evidence="10" type="ORF">HYQ42_05065</name>
</gene>
<comment type="caution">
    <text evidence="10">The sequence shown here is derived from an EMBL/GenBank/DDBJ whole genome shotgun (WGS) entry which is preliminary data.</text>
</comment>
<reference evidence="10 11" key="1">
    <citation type="submission" date="2020-07" db="EMBL/GenBank/DDBJ databases">
        <title>Facklamia lactis sp. nov., isolated from raw milk.</title>
        <authorList>
            <person name="Doll E.V."/>
            <person name="Huptas C."/>
            <person name="Staib L."/>
            <person name="Wenning M."/>
            <person name="Scherer S."/>
        </authorList>
    </citation>
    <scope>NUCLEOTIDE SEQUENCE [LARGE SCALE GENOMIC DNA]</scope>
    <source>
        <strain evidence="10 11">DSM 104272</strain>
    </source>
</reference>
<feature type="transmembrane region" description="Helical" evidence="9">
    <location>
        <begin position="156"/>
        <end position="174"/>
    </location>
</feature>
<feature type="transmembrane region" description="Helical" evidence="9">
    <location>
        <begin position="382"/>
        <end position="400"/>
    </location>
</feature>
<feature type="transmembrane region" description="Helical" evidence="9">
    <location>
        <begin position="326"/>
        <end position="347"/>
    </location>
</feature>
<evidence type="ECO:0000256" key="8">
    <source>
        <dbReference type="ARBA" id="ARBA00023136"/>
    </source>
</evidence>